<dbReference type="Proteomes" id="UP000494206">
    <property type="component" value="Unassembled WGS sequence"/>
</dbReference>
<sequence>MQVEALALANEHPPDPAPSNVMIQRPVHNHQVLVRQVAVYPAPLQQFPRQNERINLDFIPHMHNWAPAPHAFAHMPPCGVFMPLPPHFFPAQAPMYGFSLPAPTPLYAVPPLPQHPYGLTIPVIYNPYNVQEVLNQVQPLHAPAHRENNNEQNLNASPDLDQGPLVDRFQIV</sequence>
<keyword evidence="2" id="KW-1185">Reference proteome</keyword>
<dbReference type="AlphaFoldDB" id="A0A8S1FEJ6"/>
<comment type="caution">
    <text evidence="1">The sequence shown here is derived from an EMBL/GenBank/DDBJ whole genome shotgun (WGS) entry which is preliminary data.</text>
</comment>
<dbReference type="EMBL" id="CADEPM010000014">
    <property type="protein sequence ID" value="CAB3411578.1"/>
    <property type="molecule type" value="Genomic_DNA"/>
</dbReference>
<reference evidence="1 2" key="1">
    <citation type="submission" date="2020-04" db="EMBL/GenBank/DDBJ databases">
        <authorList>
            <person name="Laetsch R D."/>
            <person name="Stevens L."/>
            <person name="Kumar S."/>
            <person name="Blaxter L. M."/>
        </authorList>
    </citation>
    <scope>NUCLEOTIDE SEQUENCE [LARGE SCALE GENOMIC DNA]</scope>
</reference>
<gene>
    <name evidence="1" type="ORF">CBOVIS_LOCUS12960</name>
</gene>
<name>A0A8S1FEJ6_9PELO</name>
<organism evidence="1 2">
    <name type="scientific">Caenorhabditis bovis</name>
    <dbReference type="NCBI Taxonomy" id="2654633"/>
    <lineage>
        <taxon>Eukaryota</taxon>
        <taxon>Metazoa</taxon>
        <taxon>Ecdysozoa</taxon>
        <taxon>Nematoda</taxon>
        <taxon>Chromadorea</taxon>
        <taxon>Rhabditida</taxon>
        <taxon>Rhabditina</taxon>
        <taxon>Rhabditomorpha</taxon>
        <taxon>Rhabditoidea</taxon>
        <taxon>Rhabditidae</taxon>
        <taxon>Peloderinae</taxon>
        <taxon>Caenorhabditis</taxon>
    </lineage>
</organism>
<evidence type="ECO:0000313" key="1">
    <source>
        <dbReference type="EMBL" id="CAB3411578.1"/>
    </source>
</evidence>
<proteinExistence type="predicted"/>
<protein>
    <submittedName>
        <fullName evidence="1">Uncharacterized protein</fullName>
    </submittedName>
</protein>
<accession>A0A8S1FEJ6</accession>
<evidence type="ECO:0000313" key="2">
    <source>
        <dbReference type="Proteomes" id="UP000494206"/>
    </source>
</evidence>